<gene>
    <name evidence="4" type="ORF">MARPO_0163s0006</name>
    <name evidence="3" type="ORF">MARPO_0164s0030</name>
</gene>
<dbReference type="SUPFAM" id="SSF57903">
    <property type="entry name" value="FYVE/PHD zinc finger"/>
    <property type="match status" value="1"/>
</dbReference>
<dbReference type="EMBL" id="KZ772834">
    <property type="protein sequence ID" value="PTQ28437.1"/>
    <property type="molecule type" value="Genomic_DNA"/>
</dbReference>
<keyword evidence="1" id="KW-0863">Zinc-finger</keyword>
<name>A0A2R6W3L3_MARPO</name>
<evidence type="ECO:0000313" key="5">
    <source>
        <dbReference type="Proteomes" id="UP000244005"/>
    </source>
</evidence>
<dbReference type="Proteomes" id="UP000244005">
    <property type="component" value="Unassembled WGS sequence"/>
</dbReference>
<organism evidence="3 5">
    <name type="scientific">Marchantia polymorpha</name>
    <name type="common">Common liverwort</name>
    <name type="synonym">Marchantia aquatica</name>
    <dbReference type="NCBI Taxonomy" id="3197"/>
    <lineage>
        <taxon>Eukaryota</taxon>
        <taxon>Viridiplantae</taxon>
        <taxon>Streptophyta</taxon>
        <taxon>Embryophyta</taxon>
        <taxon>Marchantiophyta</taxon>
        <taxon>Marchantiopsida</taxon>
        <taxon>Marchantiidae</taxon>
        <taxon>Marchantiales</taxon>
        <taxon>Marchantiaceae</taxon>
        <taxon>Marchantia</taxon>
    </lineage>
</organism>
<evidence type="ECO:0000256" key="1">
    <source>
        <dbReference type="ARBA" id="ARBA00022771"/>
    </source>
</evidence>
<keyword evidence="5" id="KW-1185">Reference proteome</keyword>
<evidence type="ECO:0000313" key="4">
    <source>
        <dbReference type="EMBL" id="PTQ28445.1"/>
    </source>
</evidence>
<dbReference type="OrthoDB" id="1970822at2759"/>
<keyword evidence="1" id="KW-0479">Metal-binding</keyword>
<dbReference type="GO" id="GO:0008270">
    <property type="term" value="F:zinc ion binding"/>
    <property type="evidence" value="ECO:0007669"/>
    <property type="project" value="UniProtKB-KW"/>
</dbReference>
<sequence>MEYQMSRNAYLLHFTPYFLLFERHQLPSSVIASQMNQVVDLDSKCTWAKSCKKQTYTSFKITSKNYTPCHLPNLNPTVVISTWIPPLDYMCQVCHSIDDVDHMQLCDNCNLTQVL</sequence>
<protein>
    <submittedName>
        <fullName evidence="3">Uncharacterized protein</fullName>
    </submittedName>
</protein>
<dbReference type="InterPro" id="IPR011011">
    <property type="entry name" value="Znf_FYVE_PHD"/>
</dbReference>
<evidence type="ECO:0000256" key="2">
    <source>
        <dbReference type="ARBA" id="ARBA00022833"/>
    </source>
</evidence>
<proteinExistence type="predicted"/>
<dbReference type="EMBL" id="KZ772833">
    <property type="protein sequence ID" value="PTQ28445.1"/>
    <property type="molecule type" value="Genomic_DNA"/>
</dbReference>
<accession>A0A2R6W3L3</accession>
<evidence type="ECO:0000313" key="3">
    <source>
        <dbReference type="EMBL" id="PTQ28437.1"/>
    </source>
</evidence>
<keyword evidence="2" id="KW-0862">Zinc</keyword>
<dbReference type="AlphaFoldDB" id="A0A2R6W3L3"/>
<reference evidence="3" key="2">
    <citation type="submission" date="2017-12" db="EMBL/GenBank/DDBJ databases">
        <title>WGS assembly of Marchantia polymorpha.</title>
        <authorList>
            <person name="Bowman J.L."/>
            <person name="Kohchi T."/>
            <person name="Yamato K.T."/>
            <person name="Jenkins J."/>
            <person name="Shu S."/>
            <person name="Ishizaki K."/>
            <person name="Yamaoka S."/>
            <person name="Nishihama R."/>
            <person name="Nakamura Y."/>
            <person name="Berger F."/>
            <person name="Adam C."/>
            <person name="Aki S.S."/>
            <person name="Althoff F."/>
            <person name="Araki T."/>
            <person name="Arteaga-Vazquez M.A."/>
            <person name="Balasubrmanian S."/>
            <person name="Bauer D."/>
            <person name="Boehm C.R."/>
            <person name="Briginshaw L."/>
            <person name="Caballero-Perez J."/>
            <person name="Catarino B."/>
            <person name="Chen F."/>
            <person name="Chiyoda S."/>
            <person name="Chovatia M."/>
            <person name="Davies K.M."/>
            <person name="Delmans M."/>
            <person name="Demura T."/>
            <person name="Dierschke T."/>
            <person name="Dolan L."/>
            <person name="Dorantes-Acosta A.E."/>
            <person name="Eklund D.M."/>
            <person name="Florent S.N."/>
            <person name="Flores-Sandoval E."/>
            <person name="Fujiyama A."/>
            <person name="Fukuzawa H."/>
            <person name="Galik B."/>
            <person name="Grimanelli D."/>
            <person name="Grimwood J."/>
            <person name="Grossniklaus U."/>
            <person name="Hamada T."/>
            <person name="Haseloff J."/>
            <person name="Hetherington A.J."/>
            <person name="Higo A."/>
            <person name="Hirakawa Y."/>
            <person name="Hundley H.N."/>
            <person name="Ikeda Y."/>
            <person name="Inoue K."/>
            <person name="Inoue S."/>
            <person name="Ishida S."/>
            <person name="Jia Q."/>
            <person name="Kakita M."/>
            <person name="Kanazawa T."/>
            <person name="Kawai Y."/>
            <person name="Kawashima T."/>
            <person name="Kennedy M."/>
            <person name="Kinose K."/>
            <person name="Kinoshita T."/>
            <person name="Kohara Y."/>
            <person name="Koide E."/>
            <person name="Komatsu K."/>
            <person name="Kopischke S."/>
            <person name="Kubo M."/>
            <person name="Kyozuka J."/>
            <person name="Lagercrantz U."/>
            <person name="Lin S.S."/>
            <person name="Lindquist E."/>
            <person name="Lipzen A.M."/>
            <person name="Lu C."/>
            <person name="Luna E.D."/>
            <person name="Martienssen R.A."/>
            <person name="Minamino N."/>
            <person name="Mizutani M."/>
            <person name="Mizutani M."/>
            <person name="Mochizuki N."/>
            <person name="Monte I."/>
            <person name="Mosher R."/>
            <person name="Nagasaki H."/>
            <person name="Nakagami H."/>
            <person name="Naramoto S."/>
            <person name="Nishitani K."/>
            <person name="Ohtani M."/>
            <person name="Okamoto T."/>
            <person name="Okumura M."/>
            <person name="Phillips J."/>
            <person name="Pollak B."/>
            <person name="Reinders A."/>
            <person name="Roevekamp M."/>
            <person name="Sano R."/>
            <person name="Sawa S."/>
            <person name="Schmid M.W."/>
            <person name="Shirakawa M."/>
            <person name="Solano R."/>
            <person name="Spunde A."/>
            <person name="Suetsugu N."/>
            <person name="Sugano S."/>
            <person name="Sugiyama A."/>
            <person name="Sun R."/>
            <person name="Suzuki Y."/>
            <person name="Takenaka M."/>
            <person name="Takezawa D."/>
            <person name="Tomogane H."/>
            <person name="Tsuzuki M."/>
            <person name="Ueda T."/>
            <person name="Umeda M."/>
            <person name="Ward J.M."/>
            <person name="Watanabe Y."/>
            <person name="Yazaki K."/>
            <person name="Yokoyama R."/>
            <person name="Yoshitake Y."/>
            <person name="Yotsui I."/>
            <person name="Zachgo S."/>
            <person name="Schmutz J."/>
        </authorList>
    </citation>
    <scope>NUCLEOTIDE SEQUENCE [LARGE SCALE GENOMIC DNA]</scope>
    <source>
        <strain evidence="3">Tak-1</strain>
    </source>
</reference>
<reference evidence="5" key="1">
    <citation type="journal article" date="2017" name="Cell">
        <title>Insights into land plant evolution garnered from the Marchantia polymorpha genome.</title>
        <authorList>
            <person name="Bowman J.L."/>
            <person name="Kohchi T."/>
            <person name="Yamato K.T."/>
            <person name="Jenkins J."/>
            <person name="Shu S."/>
            <person name="Ishizaki K."/>
            <person name="Yamaoka S."/>
            <person name="Nishihama R."/>
            <person name="Nakamura Y."/>
            <person name="Berger F."/>
            <person name="Adam C."/>
            <person name="Aki S.S."/>
            <person name="Althoff F."/>
            <person name="Araki T."/>
            <person name="Arteaga-Vazquez M.A."/>
            <person name="Balasubrmanian S."/>
            <person name="Barry K."/>
            <person name="Bauer D."/>
            <person name="Boehm C.R."/>
            <person name="Briginshaw L."/>
            <person name="Caballero-Perez J."/>
            <person name="Catarino B."/>
            <person name="Chen F."/>
            <person name="Chiyoda S."/>
            <person name="Chovatia M."/>
            <person name="Davies K.M."/>
            <person name="Delmans M."/>
            <person name="Demura T."/>
            <person name="Dierschke T."/>
            <person name="Dolan L."/>
            <person name="Dorantes-Acosta A.E."/>
            <person name="Eklund D.M."/>
            <person name="Florent S.N."/>
            <person name="Flores-Sandoval E."/>
            <person name="Fujiyama A."/>
            <person name="Fukuzawa H."/>
            <person name="Galik B."/>
            <person name="Grimanelli D."/>
            <person name="Grimwood J."/>
            <person name="Grossniklaus U."/>
            <person name="Hamada T."/>
            <person name="Haseloff J."/>
            <person name="Hetherington A.J."/>
            <person name="Higo A."/>
            <person name="Hirakawa Y."/>
            <person name="Hundley H.N."/>
            <person name="Ikeda Y."/>
            <person name="Inoue K."/>
            <person name="Inoue S.I."/>
            <person name="Ishida S."/>
            <person name="Jia Q."/>
            <person name="Kakita M."/>
            <person name="Kanazawa T."/>
            <person name="Kawai Y."/>
            <person name="Kawashima T."/>
            <person name="Kennedy M."/>
            <person name="Kinose K."/>
            <person name="Kinoshita T."/>
            <person name="Kohara Y."/>
            <person name="Koide E."/>
            <person name="Komatsu K."/>
            <person name="Kopischke S."/>
            <person name="Kubo M."/>
            <person name="Kyozuka J."/>
            <person name="Lagercrantz U."/>
            <person name="Lin S.S."/>
            <person name="Lindquist E."/>
            <person name="Lipzen A.M."/>
            <person name="Lu C.W."/>
            <person name="De Luna E."/>
            <person name="Martienssen R.A."/>
            <person name="Minamino N."/>
            <person name="Mizutani M."/>
            <person name="Mizutani M."/>
            <person name="Mochizuki N."/>
            <person name="Monte I."/>
            <person name="Mosher R."/>
            <person name="Nagasaki H."/>
            <person name="Nakagami H."/>
            <person name="Naramoto S."/>
            <person name="Nishitani K."/>
            <person name="Ohtani M."/>
            <person name="Okamoto T."/>
            <person name="Okumura M."/>
            <person name="Phillips J."/>
            <person name="Pollak B."/>
            <person name="Reinders A."/>
            <person name="Rovekamp M."/>
            <person name="Sano R."/>
            <person name="Sawa S."/>
            <person name="Schmid M.W."/>
            <person name="Shirakawa M."/>
            <person name="Solano R."/>
            <person name="Spunde A."/>
            <person name="Suetsugu N."/>
            <person name="Sugano S."/>
            <person name="Sugiyama A."/>
            <person name="Sun R."/>
            <person name="Suzuki Y."/>
            <person name="Takenaka M."/>
            <person name="Takezawa D."/>
            <person name="Tomogane H."/>
            <person name="Tsuzuki M."/>
            <person name="Ueda T."/>
            <person name="Umeda M."/>
            <person name="Ward J.M."/>
            <person name="Watanabe Y."/>
            <person name="Yazaki K."/>
            <person name="Yokoyama R."/>
            <person name="Yoshitake Y."/>
            <person name="Yotsui I."/>
            <person name="Zachgo S."/>
            <person name="Schmutz J."/>
        </authorList>
    </citation>
    <scope>NUCLEOTIDE SEQUENCE [LARGE SCALE GENOMIC DNA]</scope>
    <source>
        <strain evidence="5">Tak-1</strain>
    </source>
</reference>